<feature type="region of interest" description="Disordered" evidence="1">
    <location>
        <begin position="662"/>
        <end position="709"/>
    </location>
</feature>
<feature type="compositionally biased region" description="Gly residues" evidence="1">
    <location>
        <begin position="695"/>
        <end position="709"/>
    </location>
</feature>
<dbReference type="Proteomes" id="UP000419743">
    <property type="component" value="Unassembled WGS sequence"/>
</dbReference>
<evidence type="ECO:0000256" key="2">
    <source>
        <dbReference type="SAM" id="SignalP"/>
    </source>
</evidence>
<dbReference type="AlphaFoldDB" id="A0A7M4DJM2"/>
<keyword evidence="5" id="KW-1185">Reference proteome</keyword>
<evidence type="ECO:0000313" key="4">
    <source>
        <dbReference type="EMBL" id="VZO37242.1"/>
    </source>
</evidence>
<evidence type="ECO:0000256" key="1">
    <source>
        <dbReference type="SAM" id="MobiDB-lite"/>
    </source>
</evidence>
<evidence type="ECO:0000313" key="5">
    <source>
        <dbReference type="Proteomes" id="UP000419743"/>
    </source>
</evidence>
<keyword evidence="2" id="KW-0732">Signal</keyword>
<name>A0A7M4DJM2_9MICO</name>
<feature type="chain" id="PRO_5038547152" description="TPM domain-containing protein" evidence="2">
    <location>
        <begin position="26"/>
        <end position="709"/>
    </location>
</feature>
<organism evidence="4 5">
    <name type="scientific">Occultella aeris</name>
    <dbReference type="NCBI Taxonomy" id="2761496"/>
    <lineage>
        <taxon>Bacteria</taxon>
        <taxon>Bacillati</taxon>
        <taxon>Actinomycetota</taxon>
        <taxon>Actinomycetes</taxon>
        <taxon>Micrococcales</taxon>
        <taxon>Ruaniaceae</taxon>
        <taxon>Occultella</taxon>
    </lineage>
</organism>
<sequence length="709" mass="73297">MTRIAQPLRLFLGLCLALFAGAALAGPALAEAPFRVEGHVEDRTTEQVAAGDEAEIEAAAARLAEGSDLDLFTVYVDSFDGVDGQVWADETATMSGLGQNDILLAIAVVDREYAISIGADLPLSDSQLATVAADIEDDLRVDDWSAAAITAADGYLDQVNGGSGSAVVPVLIGAGVVGGGAFLLVRSSNKRKRQQQAAQQRPGVPGGPGGPNAPAPANSIEAVLASLSTEDLATRAGSALVGLDDDVRSSEQELGFAQAQFGLQSTQNFKAVVEGVKGQLAQAFALQQRLDDATPESEPERRQILTQIVLLCDQGDKALDAQAESFAQLRKLQDNAPQLLDEINTRAGEIEARIPAAQATLTQLRATYPETALVSVAQAPDQAAQLLDAARDAVAQGRERVTGNDRGTAVAFAHTAEDALAQAVTLLDSVTNAHDNLSQAVQRLDASIASITADVADAQRLAPQDPQVGPAAERARTAIEAATAARQKNGDPLAALTEIVAAEQALDAVLAGHREATEVRQRAVSQLENGLSRTDALIRSTNTYIETHRGAVGANARTRLASAIESLQQARAMSESDPVQALRLTTAAWHSAKAAQDLAASDVSNWERSRSPYSGGGGYSSQRGVDPGSLILGGILGNMFGGNSGGYRGGYGGRGGSSWGSSWGSGSSWGGGSSRSSSRSRSSSSRSSGSRRSGGRSGGGRRSGGGGRF</sequence>
<proteinExistence type="predicted"/>
<feature type="region of interest" description="Disordered" evidence="1">
    <location>
        <begin position="192"/>
        <end position="217"/>
    </location>
</feature>
<evidence type="ECO:0000259" key="3">
    <source>
        <dbReference type="Pfam" id="PF04536"/>
    </source>
</evidence>
<protein>
    <recommendedName>
        <fullName evidence="3">TPM domain-containing protein</fullName>
    </recommendedName>
</protein>
<reference evidence="4 5" key="1">
    <citation type="submission" date="2019-11" db="EMBL/GenBank/DDBJ databases">
        <authorList>
            <person name="Criscuolo A."/>
        </authorList>
    </citation>
    <scope>NUCLEOTIDE SEQUENCE [LARGE SCALE GENOMIC DNA]</scope>
    <source>
        <strain evidence="4">CIP111667</strain>
    </source>
</reference>
<feature type="signal peptide" evidence="2">
    <location>
        <begin position="1"/>
        <end position="25"/>
    </location>
</feature>
<comment type="caution">
    <text evidence="4">The sequence shown here is derived from an EMBL/GenBank/DDBJ whole genome shotgun (WGS) entry which is preliminary data.</text>
</comment>
<dbReference type="EMBL" id="CACRYJ010000032">
    <property type="protein sequence ID" value="VZO37242.1"/>
    <property type="molecule type" value="Genomic_DNA"/>
</dbReference>
<feature type="domain" description="TPM" evidence="3">
    <location>
        <begin position="50"/>
        <end position="155"/>
    </location>
</feature>
<dbReference type="RefSeq" id="WP_197522492.1">
    <property type="nucleotide sequence ID" value="NZ_CACRYJ010000032.1"/>
</dbReference>
<dbReference type="Pfam" id="PF04536">
    <property type="entry name" value="TPM_phosphatase"/>
    <property type="match status" value="1"/>
</dbReference>
<dbReference type="InterPro" id="IPR007621">
    <property type="entry name" value="TPM_dom"/>
</dbReference>
<feature type="compositionally biased region" description="Low complexity" evidence="1">
    <location>
        <begin position="674"/>
        <end position="691"/>
    </location>
</feature>
<gene>
    <name evidence="4" type="ORF">HALOF300_02329</name>
</gene>
<dbReference type="Gene3D" id="3.10.310.50">
    <property type="match status" value="1"/>
</dbReference>
<accession>A0A7M4DJM2</accession>
<feature type="region of interest" description="Disordered" evidence="1">
    <location>
        <begin position="600"/>
        <end position="624"/>
    </location>
</feature>